<name>A0AAP0NLP3_9MAGN</name>
<protein>
    <submittedName>
        <fullName evidence="2">Uncharacterized protein</fullName>
    </submittedName>
</protein>
<evidence type="ECO:0000313" key="3">
    <source>
        <dbReference type="Proteomes" id="UP001419268"/>
    </source>
</evidence>
<keyword evidence="3" id="KW-1185">Reference proteome</keyword>
<feature type="region of interest" description="Disordered" evidence="1">
    <location>
        <begin position="1"/>
        <end position="111"/>
    </location>
</feature>
<dbReference type="AlphaFoldDB" id="A0AAP0NLP3"/>
<sequence length="143" mass="16439">MYDDEGQSRRQRRTAQMTTRASKVATADGEGFKGSDDRRRGLQKAATANEEGFIGSDDRRRGLQKKRRQMARPPADTTKTRRLNRKTRQQLNPQPLKPRARKGVPQDEGFHVSDYKEREIIIAFSGIEGEAFESFDDLLRNEE</sequence>
<feature type="compositionally biased region" description="Basic and acidic residues" evidence="1">
    <location>
        <begin position="30"/>
        <end position="40"/>
    </location>
</feature>
<reference evidence="2 3" key="1">
    <citation type="submission" date="2024-01" db="EMBL/GenBank/DDBJ databases">
        <title>Genome assemblies of Stephania.</title>
        <authorList>
            <person name="Yang L."/>
        </authorList>
    </citation>
    <scope>NUCLEOTIDE SEQUENCE [LARGE SCALE GENOMIC DNA]</scope>
    <source>
        <strain evidence="2">JXDWG</strain>
        <tissue evidence="2">Leaf</tissue>
    </source>
</reference>
<proteinExistence type="predicted"/>
<evidence type="ECO:0000256" key="1">
    <source>
        <dbReference type="SAM" id="MobiDB-lite"/>
    </source>
</evidence>
<dbReference type="EMBL" id="JBBNAG010000008">
    <property type="protein sequence ID" value="KAK9111428.1"/>
    <property type="molecule type" value="Genomic_DNA"/>
</dbReference>
<gene>
    <name evidence="2" type="ORF">Scep_018947</name>
</gene>
<accession>A0AAP0NLP3</accession>
<dbReference type="Proteomes" id="UP001419268">
    <property type="component" value="Unassembled WGS sequence"/>
</dbReference>
<organism evidence="2 3">
    <name type="scientific">Stephania cephalantha</name>
    <dbReference type="NCBI Taxonomy" id="152367"/>
    <lineage>
        <taxon>Eukaryota</taxon>
        <taxon>Viridiplantae</taxon>
        <taxon>Streptophyta</taxon>
        <taxon>Embryophyta</taxon>
        <taxon>Tracheophyta</taxon>
        <taxon>Spermatophyta</taxon>
        <taxon>Magnoliopsida</taxon>
        <taxon>Ranunculales</taxon>
        <taxon>Menispermaceae</taxon>
        <taxon>Menispermoideae</taxon>
        <taxon>Cissampelideae</taxon>
        <taxon>Stephania</taxon>
    </lineage>
</organism>
<comment type="caution">
    <text evidence="2">The sequence shown here is derived from an EMBL/GenBank/DDBJ whole genome shotgun (WGS) entry which is preliminary data.</text>
</comment>
<evidence type="ECO:0000313" key="2">
    <source>
        <dbReference type="EMBL" id="KAK9111428.1"/>
    </source>
</evidence>